<feature type="domain" description="Endothelin-like toxin" evidence="12">
    <location>
        <begin position="109"/>
        <end position="130"/>
    </location>
</feature>
<evidence type="ECO:0000256" key="2">
    <source>
        <dbReference type="ARBA" id="ARBA00004613"/>
    </source>
</evidence>
<keyword evidence="6" id="KW-0838">Vasoactive</keyword>
<evidence type="ECO:0000256" key="9">
    <source>
        <dbReference type="ARBA" id="ARBA00040198"/>
    </source>
</evidence>
<sequence length="196" mass="22210">MELQLLLLLGLTITSNTGFSLAVSLAQASGESRLIPQFREGAKKGGREEQETGPTLPKLEGELLLAPTPLAPIRSSLVPGRIQGQTGFQVYTSQTQSPRDPERHRKVKRCTCNTYKDKECVYYCHLDIIWINTPERTVPYGLSNFRRSFRGKRAVASLSRSPQRGLLLRCFCLDRNDEQCLGFCTWNRDNRRLEAH</sequence>
<proteinExistence type="inferred from homology"/>
<comment type="function">
    <text evidence="1">Endothelins are endothelium-derived vasoconstrictor peptides.</text>
</comment>
<evidence type="ECO:0000313" key="14">
    <source>
        <dbReference type="RefSeq" id="XP_033818679.1"/>
    </source>
</evidence>
<accession>A0A6P8SIT4</accession>
<keyword evidence="7" id="KW-1015">Disulfide bond</keyword>
<evidence type="ECO:0000259" key="12">
    <source>
        <dbReference type="SMART" id="SM00272"/>
    </source>
</evidence>
<dbReference type="GO" id="GO:0005615">
    <property type="term" value="C:extracellular space"/>
    <property type="evidence" value="ECO:0007669"/>
    <property type="project" value="TreeGrafter"/>
</dbReference>
<dbReference type="GO" id="GO:0014826">
    <property type="term" value="P:vein smooth muscle contraction"/>
    <property type="evidence" value="ECO:0007669"/>
    <property type="project" value="TreeGrafter"/>
</dbReference>
<evidence type="ECO:0000256" key="5">
    <source>
        <dbReference type="ARBA" id="ARBA00022729"/>
    </source>
</evidence>
<comment type="subcellular location">
    <subcellularLocation>
        <location evidence="2">Secreted</location>
    </subcellularLocation>
</comment>
<dbReference type="PANTHER" id="PTHR13874">
    <property type="entry name" value="ENDOTHELIN"/>
    <property type="match status" value="1"/>
</dbReference>
<dbReference type="Pfam" id="PF00322">
    <property type="entry name" value="Endothelin"/>
    <property type="match status" value="1"/>
</dbReference>
<dbReference type="SMART" id="SM00272">
    <property type="entry name" value="END"/>
    <property type="match status" value="2"/>
</dbReference>
<dbReference type="InterPro" id="IPR020475">
    <property type="entry name" value="Endothelin"/>
</dbReference>
<dbReference type="RefSeq" id="XP_033818679.1">
    <property type="nucleotide sequence ID" value="XM_033962788.1"/>
</dbReference>
<evidence type="ECO:0000256" key="11">
    <source>
        <dbReference type="SAM" id="SignalP"/>
    </source>
</evidence>
<dbReference type="PROSITE" id="PS00270">
    <property type="entry name" value="ENDOTHELIN"/>
    <property type="match status" value="2"/>
</dbReference>
<dbReference type="GO" id="GO:0031708">
    <property type="term" value="F:endothelin B receptor binding"/>
    <property type="evidence" value="ECO:0007669"/>
    <property type="project" value="TreeGrafter"/>
</dbReference>
<evidence type="ECO:0000256" key="10">
    <source>
        <dbReference type="ARBA" id="ARBA00041850"/>
    </source>
</evidence>
<dbReference type="AlphaFoldDB" id="A0A6P8SIT4"/>
<dbReference type="InterPro" id="IPR001928">
    <property type="entry name" value="Endothln-like_toxin"/>
</dbReference>
<evidence type="ECO:0000256" key="6">
    <source>
        <dbReference type="ARBA" id="ARBA00022858"/>
    </source>
</evidence>
<keyword evidence="5 11" id="KW-0732">Signal</keyword>
<feature type="chain" id="PRO_5027907375" description="Endothelin-3" evidence="11">
    <location>
        <begin position="23"/>
        <end position="196"/>
    </location>
</feature>
<keyword evidence="13" id="KW-1185">Reference proteome</keyword>
<dbReference type="FunCoup" id="A0A6P8SIT4">
    <property type="interactions" value="598"/>
</dbReference>
<reference evidence="14" key="1">
    <citation type="submission" date="2025-08" db="UniProtKB">
        <authorList>
            <consortium name="RefSeq"/>
        </authorList>
    </citation>
    <scope>IDENTIFICATION</scope>
</reference>
<evidence type="ECO:0000256" key="3">
    <source>
        <dbReference type="ARBA" id="ARBA00010959"/>
    </source>
</evidence>
<name>A0A6P8SIT4_GEOSA</name>
<feature type="signal peptide" evidence="11">
    <location>
        <begin position="1"/>
        <end position="22"/>
    </location>
</feature>
<protein>
    <recommendedName>
        <fullName evidence="9">Endothelin-3</fullName>
    </recommendedName>
    <alternativeName>
        <fullName evidence="10">Preproendothelin-3</fullName>
    </alternativeName>
</protein>
<dbReference type="InParanoid" id="A0A6P8SIT4"/>
<dbReference type="PANTHER" id="PTHR13874:SF11">
    <property type="entry name" value="ENDOTHELIN-3"/>
    <property type="match status" value="1"/>
</dbReference>
<dbReference type="PRINTS" id="PR00365">
    <property type="entry name" value="ENDOTHELIN"/>
</dbReference>
<dbReference type="OrthoDB" id="9943124at2759"/>
<evidence type="ECO:0000313" key="13">
    <source>
        <dbReference type="Proteomes" id="UP000515159"/>
    </source>
</evidence>
<dbReference type="GO" id="GO:0019229">
    <property type="term" value="P:regulation of vasoconstriction"/>
    <property type="evidence" value="ECO:0007669"/>
    <property type="project" value="InterPro"/>
</dbReference>
<feature type="domain" description="Endothelin-like toxin" evidence="12">
    <location>
        <begin position="169"/>
        <end position="190"/>
    </location>
</feature>
<dbReference type="Proteomes" id="UP000515159">
    <property type="component" value="Chromosome 11"/>
</dbReference>
<dbReference type="GO" id="GO:0006874">
    <property type="term" value="P:intracellular calcium ion homeostasis"/>
    <property type="evidence" value="ECO:0007669"/>
    <property type="project" value="TreeGrafter"/>
</dbReference>
<comment type="similarity">
    <text evidence="3">Belongs to the endothelin/sarafotoxin family.</text>
</comment>
<keyword evidence="4" id="KW-0964">Secreted</keyword>
<dbReference type="GO" id="GO:0003100">
    <property type="term" value="P:regulation of systemic arterial blood pressure by endothelin"/>
    <property type="evidence" value="ECO:0007669"/>
    <property type="project" value="TreeGrafter"/>
</dbReference>
<keyword evidence="8" id="KW-0839">Vasoconstrictor</keyword>
<evidence type="ECO:0000256" key="8">
    <source>
        <dbReference type="ARBA" id="ARBA00023322"/>
    </source>
</evidence>
<dbReference type="InterPro" id="IPR019764">
    <property type="entry name" value="Endothelin_toxin_CS"/>
</dbReference>
<evidence type="ECO:0000256" key="1">
    <source>
        <dbReference type="ARBA" id="ARBA00003023"/>
    </source>
</evidence>
<evidence type="ECO:0000256" key="7">
    <source>
        <dbReference type="ARBA" id="ARBA00023157"/>
    </source>
</evidence>
<organism evidence="13 14">
    <name type="scientific">Geotrypetes seraphini</name>
    <name type="common">Gaboon caecilian</name>
    <name type="synonym">Caecilia seraphini</name>
    <dbReference type="NCBI Taxonomy" id="260995"/>
    <lineage>
        <taxon>Eukaryota</taxon>
        <taxon>Metazoa</taxon>
        <taxon>Chordata</taxon>
        <taxon>Craniata</taxon>
        <taxon>Vertebrata</taxon>
        <taxon>Euteleostomi</taxon>
        <taxon>Amphibia</taxon>
        <taxon>Gymnophiona</taxon>
        <taxon>Geotrypetes</taxon>
    </lineage>
</organism>
<dbReference type="CTD" id="1908"/>
<evidence type="ECO:0000256" key="4">
    <source>
        <dbReference type="ARBA" id="ARBA00022525"/>
    </source>
</evidence>
<dbReference type="KEGG" id="gsh:117368967"/>
<dbReference type="GeneID" id="117368967"/>
<gene>
    <name evidence="14" type="primary">EDN3</name>
</gene>
<dbReference type="GO" id="GO:0005179">
    <property type="term" value="F:hormone activity"/>
    <property type="evidence" value="ECO:0007669"/>
    <property type="project" value="TreeGrafter"/>
</dbReference>